<protein>
    <submittedName>
        <fullName evidence="1">Uncharacterized protein</fullName>
    </submittedName>
</protein>
<sequence length="138" mass="15967">MIATLGNGSERCNGKGLQHSCRILRVAEWESRGESPMSSARARRLFANWKAVSVQQEVLRLADTEREAEDFVTKLVTRTIAHENAKHAMERKEIYVPIEEELLRATKWRVCGRRTVSFTSFAACLWWRLQWLKTLPAH</sequence>
<accession>F9WCU9</accession>
<gene>
    <name evidence="1" type="ORF">TCIL3000_0_56590</name>
</gene>
<organism evidence="1 2">
    <name type="scientific">Trypanosoma congolense (strain IL3000)</name>
    <dbReference type="NCBI Taxonomy" id="1068625"/>
    <lineage>
        <taxon>Eukaryota</taxon>
        <taxon>Discoba</taxon>
        <taxon>Euglenozoa</taxon>
        <taxon>Kinetoplastea</taxon>
        <taxon>Metakinetoplastina</taxon>
        <taxon>Trypanosomatida</taxon>
        <taxon>Trypanosomatidae</taxon>
        <taxon>Trypanosoma</taxon>
        <taxon>Nannomonas</taxon>
    </lineage>
</organism>
<proteinExistence type="predicted"/>
<comment type="caution">
    <text evidence="1">The sequence shown here is derived from an EMBL/GenBank/DDBJ whole genome shotgun (WGS) entry which is preliminary data.</text>
</comment>
<dbReference type="EMBL" id="CAEQ01001769">
    <property type="protein sequence ID" value="CCD15097.1"/>
    <property type="molecule type" value="Genomic_DNA"/>
</dbReference>
<reference evidence="2" key="1">
    <citation type="submission" date="2011-07" db="EMBL/GenBank/DDBJ databases">
        <title>Divergent evolution of antigenic variation in African trypanosomes.</title>
        <authorList>
            <person name="Jackson A.P."/>
            <person name="Berry A."/>
            <person name="Allison H.C."/>
            <person name="Burton P."/>
            <person name="Anderson J."/>
            <person name="Aslett M."/>
            <person name="Brown R."/>
            <person name="Corton N."/>
            <person name="Harris D."/>
            <person name="Hauser H."/>
            <person name="Gamble J."/>
            <person name="Gilderthorp R."/>
            <person name="McQuillan J."/>
            <person name="Quail M.A."/>
            <person name="Sanders M."/>
            <person name="Van Tonder A."/>
            <person name="Ginger M.L."/>
            <person name="Donelson J.E."/>
            <person name="Field M.C."/>
            <person name="Barry J.D."/>
            <person name="Berriman M."/>
            <person name="Hertz-Fowler C."/>
        </authorList>
    </citation>
    <scope>NUCLEOTIDE SEQUENCE [LARGE SCALE GENOMIC DNA]</scope>
    <source>
        <strain evidence="2">IL3000</strain>
    </source>
</reference>
<keyword evidence="2" id="KW-1185">Reference proteome</keyword>
<dbReference type="AlphaFoldDB" id="F9WCU9"/>
<name>F9WCU9_TRYCI</name>
<evidence type="ECO:0000313" key="2">
    <source>
        <dbReference type="Proteomes" id="UP000000702"/>
    </source>
</evidence>
<reference evidence="1 2" key="2">
    <citation type="journal article" date="2012" name="Proc. Natl. Acad. Sci. U.S.A.">
        <title>Antigenic diversity is generated by distinct evolutionary mechanisms in African trypanosome species.</title>
        <authorList>
            <person name="Jackson A.P."/>
            <person name="Berry A."/>
            <person name="Aslett M."/>
            <person name="Allison H.C."/>
            <person name="Burton P."/>
            <person name="Vavrova-Anderson J."/>
            <person name="Brown R."/>
            <person name="Browne H."/>
            <person name="Corton N."/>
            <person name="Hauser H."/>
            <person name="Gamble J."/>
            <person name="Gilderthorp R."/>
            <person name="Marcello L."/>
            <person name="McQuillan J."/>
            <person name="Otto T.D."/>
            <person name="Quail M.A."/>
            <person name="Sanders M.J."/>
            <person name="van Tonder A."/>
            <person name="Ginger M.L."/>
            <person name="Field M.C."/>
            <person name="Barry J.D."/>
            <person name="Hertz-Fowler C."/>
            <person name="Berriman M."/>
        </authorList>
    </citation>
    <scope>NUCLEOTIDE SEQUENCE [LARGE SCALE GENOMIC DNA]</scope>
    <source>
        <strain evidence="1 2">IL3000</strain>
    </source>
</reference>
<dbReference type="Proteomes" id="UP000000702">
    <property type="component" value="Unassembled WGS sequence"/>
</dbReference>
<evidence type="ECO:0000313" key="1">
    <source>
        <dbReference type="EMBL" id="CCD15097.1"/>
    </source>
</evidence>